<evidence type="ECO:0000313" key="2">
    <source>
        <dbReference type="EMBL" id="CCK83969.1"/>
    </source>
</evidence>
<evidence type="ECO:0000313" key="3">
    <source>
        <dbReference type="Proteomes" id="UP000009325"/>
    </source>
</evidence>
<feature type="domain" description="Prenylated flavin chaperone LpdD-like" evidence="1">
    <location>
        <begin position="14"/>
        <end position="123"/>
    </location>
</feature>
<dbReference type="Proteomes" id="UP000009325">
    <property type="component" value="Unassembled WGS sequence"/>
</dbReference>
<proteinExistence type="predicted"/>
<gene>
    <name evidence="2" type="ORF">BN146_06920</name>
</gene>
<accession>K0NQ29</accession>
<dbReference type="AlphaFoldDB" id="K0NQ29"/>
<evidence type="ECO:0000259" key="1">
    <source>
        <dbReference type="Pfam" id="PF21758"/>
    </source>
</evidence>
<dbReference type="InterPro" id="IPR048844">
    <property type="entry name" value="LpdD_chaperone-like"/>
</dbReference>
<reference evidence="2 3" key="1">
    <citation type="submission" date="2012-08" db="EMBL/GenBank/DDBJ databases">
        <title>Draft Genome Sequences of Lactobacillus equicursoris CIP 110162T, isolated from thoroughbred racehorse feces and Lactobacillus sp. CRBIP 24.137 isolated from urine of human.</title>
        <authorList>
            <person name="Cousin S."/>
            <person name="Loux V."/>
            <person name="Ma L."/>
            <person name="Creno S."/>
            <person name="Clermont D."/>
            <person name="Bizet C."/>
            <person name="Bouchier C."/>
        </authorList>
    </citation>
    <scope>NUCLEOTIDE SEQUENCE [LARGE SCALE GENOMIC DNA]</scope>
    <source>
        <strain evidence="2 3">66c</strain>
    </source>
</reference>
<protein>
    <recommendedName>
        <fullName evidence="1">Prenylated flavin chaperone LpdD-like domain-containing protein</fullName>
    </recommendedName>
</protein>
<comment type="caution">
    <text evidence="2">The sequence shown here is derived from an EMBL/GenBank/DDBJ whole genome shotgun (WGS) entry which is preliminary data.</text>
</comment>
<dbReference type="EMBL" id="CALZ01000107">
    <property type="protein sequence ID" value="CCK83969.1"/>
    <property type="molecule type" value="Genomic_DNA"/>
</dbReference>
<name>K0NQ29_9LACO</name>
<organism evidence="2 3">
    <name type="scientific">Lactobacillus equicursoris 66c</name>
    <dbReference type="NCBI Taxonomy" id="872326"/>
    <lineage>
        <taxon>Bacteria</taxon>
        <taxon>Bacillati</taxon>
        <taxon>Bacillota</taxon>
        <taxon>Bacilli</taxon>
        <taxon>Lactobacillales</taxon>
        <taxon>Lactobacillaceae</taxon>
        <taxon>Lactobacillus</taxon>
    </lineage>
</organism>
<dbReference type="Pfam" id="PF21758">
    <property type="entry name" value="PAC_bac"/>
    <property type="match status" value="1"/>
</dbReference>
<sequence>MGREIVKQFKVSMAGYTITAVVHRLNRDLVVLLYGGDLPHVGSVLCYDKASEEKTEVNYYSHDGRYHKDIIIARVFFEKIKHTLPGNLNLTAGVHIDGISQEQIKAAPVMTEKLAEQVTDWLKKEAGNFKDPQYTSHFK</sequence>